<protein>
    <submittedName>
        <fullName evidence="1">Uncharacterized protein</fullName>
    </submittedName>
</protein>
<reference evidence="1" key="1">
    <citation type="journal article" date="2021" name="PeerJ">
        <title>Extensive microbial diversity within the chicken gut microbiome revealed by metagenomics and culture.</title>
        <authorList>
            <person name="Gilroy R."/>
            <person name="Ravi A."/>
            <person name="Getino M."/>
            <person name="Pursley I."/>
            <person name="Horton D.L."/>
            <person name="Alikhan N.F."/>
            <person name="Baker D."/>
            <person name="Gharbi K."/>
            <person name="Hall N."/>
            <person name="Watson M."/>
            <person name="Adriaenssens E.M."/>
            <person name="Foster-Nyarko E."/>
            <person name="Jarju S."/>
            <person name="Secka A."/>
            <person name="Antonio M."/>
            <person name="Oren A."/>
            <person name="Chaudhuri R.R."/>
            <person name="La Ragione R."/>
            <person name="Hildebrand F."/>
            <person name="Pallen M.J."/>
        </authorList>
    </citation>
    <scope>NUCLEOTIDE SEQUENCE</scope>
    <source>
        <strain evidence="1">150</strain>
    </source>
</reference>
<sequence>MDEHNGYFKTGDYVEISGEPDGIVEFSDEKVFGIRIFKNRKGTELTPFIRLYSNDPEHYKNSYWIKRISNGPSFEYKTADIVPMKLN</sequence>
<dbReference type="Proteomes" id="UP000813384">
    <property type="component" value="Unassembled WGS sequence"/>
</dbReference>
<comment type="caution">
    <text evidence="1">The sequence shown here is derived from an EMBL/GenBank/DDBJ whole genome shotgun (WGS) entry which is preliminary data.</text>
</comment>
<gene>
    <name evidence="1" type="ORF">K8V42_06225</name>
</gene>
<reference evidence="1" key="2">
    <citation type="submission" date="2021-11" db="EMBL/GenBank/DDBJ databases">
        <authorList>
            <person name="Gilroy R."/>
        </authorList>
    </citation>
    <scope>NUCLEOTIDE SEQUENCE</scope>
    <source>
        <strain evidence="1">150</strain>
    </source>
</reference>
<name>A0A9E4DSI9_9ENTE</name>
<dbReference type="EMBL" id="JAJJVO010000094">
    <property type="protein sequence ID" value="MCC9273870.1"/>
    <property type="molecule type" value="Genomic_DNA"/>
</dbReference>
<accession>A0A9E4DSI9</accession>
<proteinExistence type="predicted"/>
<dbReference type="AlphaFoldDB" id="A0A9E4DSI9"/>
<organism evidence="1 2">
    <name type="scientific">Enterococcus aquimarinus</name>
    <dbReference type="NCBI Taxonomy" id="328396"/>
    <lineage>
        <taxon>Bacteria</taxon>
        <taxon>Bacillati</taxon>
        <taxon>Bacillota</taxon>
        <taxon>Bacilli</taxon>
        <taxon>Lactobacillales</taxon>
        <taxon>Enterococcaceae</taxon>
        <taxon>Enterococcus</taxon>
    </lineage>
</organism>
<evidence type="ECO:0000313" key="2">
    <source>
        <dbReference type="Proteomes" id="UP000813384"/>
    </source>
</evidence>
<evidence type="ECO:0000313" key="1">
    <source>
        <dbReference type="EMBL" id="MCC9273870.1"/>
    </source>
</evidence>